<proteinExistence type="predicted"/>
<evidence type="ECO:0000313" key="1">
    <source>
        <dbReference type="EMBL" id="KAK7605007.1"/>
    </source>
</evidence>
<protein>
    <submittedName>
        <fullName evidence="1">Uncharacterized protein</fullName>
    </submittedName>
</protein>
<name>A0AAN9TWC1_9HEMI</name>
<keyword evidence="2" id="KW-1185">Reference proteome</keyword>
<comment type="caution">
    <text evidence="1">The sequence shown here is derived from an EMBL/GenBank/DDBJ whole genome shotgun (WGS) entry which is preliminary data.</text>
</comment>
<reference evidence="1 2" key="1">
    <citation type="submission" date="2024-03" db="EMBL/GenBank/DDBJ databases">
        <title>Adaptation during the transition from Ophiocordyceps entomopathogen to insect associate is accompanied by gene loss and intensified selection.</title>
        <authorList>
            <person name="Ward C.M."/>
            <person name="Onetto C.A."/>
            <person name="Borneman A.R."/>
        </authorList>
    </citation>
    <scope>NUCLEOTIDE SEQUENCE [LARGE SCALE GENOMIC DNA]</scope>
    <source>
        <strain evidence="1">AWRI1</strain>
        <tissue evidence="1">Single Adult Female</tissue>
    </source>
</reference>
<evidence type="ECO:0000313" key="2">
    <source>
        <dbReference type="Proteomes" id="UP001367676"/>
    </source>
</evidence>
<dbReference type="Proteomes" id="UP001367676">
    <property type="component" value="Unassembled WGS sequence"/>
</dbReference>
<dbReference type="AlphaFoldDB" id="A0AAN9TWC1"/>
<organism evidence="1 2">
    <name type="scientific">Parthenolecanium corni</name>
    <dbReference type="NCBI Taxonomy" id="536013"/>
    <lineage>
        <taxon>Eukaryota</taxon>
        <taxon>Metazoa</taxon>
        <taxon>Ecdysozoa</taxon>
        <taxon>Arthropoda</taxon>
        <taxon>Hexapoda</taxon>
        <taxon>Insecta</taxon>
        <taxon>Pterygota</taxon>
        <taxon>Neoptera</taxon>
        <taxon>Paraneoptera</taxon>
        <taxon>Hemiptera</taxon>
        <taxon>Sternorrhyncha</taxon>
        <taxon>Coccoidea</taxon>
        <taxon>Coccidae</taxon>
        <taxon>Parthenolecanium</taxon>
    </lineage>
</organism>
<gene>
    <name evidence="1" type="ORF">V9T40_006193</name>
</gene>
<sequence>MDGDRPITELQYKPCHFISQLLQILAPNSGRCNQVYTAKTTPIQQDGTLDTQPPYGRRGGATIIGGKPSALANSFGLQFFTDDNGGGNAAAELEQGEIPAARLRPSLTGSSAAVTLSSGGTAANRLHSSGPCCALPFPVTQAHNIDYHPLGNRKDDSK</sequence>
<accession>A0AAN9TWC1</accession>
<dbReference type="EMBL" id="JBBCAQ010000003">
    <property type="protein sequence ID" value="KAK7605007.1"/>
    <property type="molecule type" value="Genomic_DNA"/>
</dbReference>